<dbReference type="SUPFAM" id="SSF56112">
    <property type="entry name" value="Protein kinase-like (PK-like)"/>
    <property type="match status" value="1"/>
</dbReference>
<organism evidence="13 14">
    <name type="scientific">Polyplax serrata</name>
    <name type="common">Common mouse louse</name>
    <dbReference type="NCBI Taxonomy" id="468196"/>
    <lineage>
        <taxon>Eukaryota</taxon>
        <taxon>Metazoa</taxon>
        <taxon>Ecdysozoa</taxon>
        <taxon>Arthropoda</taxon>
        <taxon>Hexapoda</taxon>
        <taxon>Insecta</taxon>
        <taxon>Pterygota</taxon>
        <taxon>Neoptera</taxon>
        <taxon>Paraneoptera</taxon>
        <taxon>Psocodea</taxon>
        <taxon>Troctomorpha</taxon>
        <taxon>Phthiraptera</taxon>
        <taxon>Anoplura</taxon>
        <taxon>Polyplacidae</taxon>
        <taxon>Polyplax</taxon>
    </lineage>
</organism>
<feature type="region of interest" description="Disordered" evidence="11">
    <location>
        <begin position="443"/>
        <end position="473"/>
    </location>
</feature>
<sequence length="773" mass="87080">MYCRHTITVPGKYATVRRCRHRQTGVQYAAKYLKKRRRSTDLRYEILHEVAVLHACAQCPRIVNLIQVFETTNEMILVLELASGGELQTLLDNDEIPEEKTVKRFMKQILDGLEFLHSVNVAHLDIKPQNLVLTSEFPGCDVKLCDFGISRYIGQSADIREILGTPDYVAPEILNYEAISLATDMWSVGVLLYVLLTGCSPFGGDTKQETFCNISQCRLDFPDDLFEDISEDAKDLMRRLMVKDSSSRLTATECLQHAWFQTMELPPSVPPAADIADGSMVSNISEVLIRTPESSRKFIDTSVKRQSSIRRTPEMTRKTIECVRRTPETAHKLMVHGLCLRRTPEVTRKSFPSQQQDPVKKLTEMNPTNKSNIEKNEKTRKHSCNESMDDDLISIKEKSRKLSEERPFENRRQTSLRDLSRRSSIDLLVNGFTKKRQTSFRETVKKTTTTTKETSKTSLKTEETLAVPKTDMSDSVNETVVKKKNSNSESAKENLGNLVVTPEKTYQESQDTSRKTQTLSRNLKFFFKSDDSPRILLENPMRKAVSSQTLPIHPMFHRNVDKTVYKCKRIYIDEEMGNNATILIPVNSGQSSMSSISGASSETSSITSDTVSEMSVDSSGDCSSFISSDDSLDYVCKSVWDTGLKAGKVWIKECRGSFERALSRFNLEKPSSEEETTVVGGVGGSPSPRRYQKNGAGLNRKSMYMSSPILNKIGNLGSVGCTDPRKYGLQLMKEGTGNVVVIREVKAGRYTKFSELKCESVQSRIKKLQDQKG</sequence>
<dbReference type="GO" id="GO:0005524">
    <property type="term" value="F:ATP binding"/>
    <property type="evidence" value="ECO:0007669"/>
    <property type="project" value="UniProtKB-KW"/>
</dbReference>
<dbReference type="GO" id="GO:0005634">
    <property type="term" value="C:nucleus"/>
    <property type="evidence" value="ECO:0007669"/>
    <property type="project" value="TreeGrafter"/>
</dbReference>
<evidence type="ECO:0000313" key="14">
    <source>
        <dbReference type="Proteomes" id="UP001372834"/>
    </source>
</evidence>
<evidence type="ECO:0000259" key="12">
    <source>
        <dbReference type="PROSITE" id="PS50011"/>
    </source>
</evidence>
<keyword evidence="3" id="KW-0597">Phosphoprotein</keyword>
<dbReference type="EMBL" id="JAWJWE010000042">
    <property type="protein sequence ID" value="KAK6618407.1"/>
    <property type="molecule type" value="Genomic_DNA"/>
</dbReference>
<evidence type="ECO:0000256" key="6">
    <source>
        <dbReference type="ARBA" id="ARBA00022777"/>
    </source>
</evidence>
<keyword evidence="4" id="KW-0808">Transferase</keyword>
<dbReference type="GO" id="GO:0043065">
    <property type="term" value="P:positive regulation of apoptotic process"/>
    <property type="evidence" value="ECO:0007669"/>
    <property type="project" value="TreeGrafter"/>
</dbReference>
<comment type="caution">
    <text evidence="13">The sequence shown here is derived from an EMBL/GenBank/DDBJ whole genome shotgun (WGS) entry which is preliminary data.</text>
</comment>
<gene>
    <name evidence="13" type="ORF">RUM43_013600</name>
</gene>
<dbReference type="InterPro" id="IPR011009">
    <property type="entry name" value="Kinase-like_dom_sf"/>
</dbReference>
<dbReference type="Gene3D" id="1.10.510.10">
    <property type="entry name" value="Transferase(Phosphotransferase) domain 1"/>
    <property type="match status" value="1"/>
</dbReference>
<evidence type="ECO:0000256" key="11">
    <source>
        <dbReference type="SAM" id="MobiDB-lite"/>
    </source>
</evidence>
<evidence type="ECO:0000256" key="2">
    <source>
        <dbReference type="ARBA" id="ARBA00022527"/>
    </source>
</evidence>
<keyword evidence="7" id="KW-0067">ATP-binding</keyword>
<dbReference type="InterPro" id="IPR008271">
    <property type="entry name" value="Ser/Thr_kinase_AS"/>
</dbReference>
<evidence type="ECO:0000256" key="3">
    <source>
        <dbReference type="ARBA" id="ARBA00022553"/>
    </source>
</evidence>
<dbReference type="PANTHER" id="PTHR24342">
    <property type="entry name" value="SERINE/THREONINE-PROTEIN KINASE 17"/>
    <property type="match status" value="1"/>
</dbReference>
<evidence type="ECO:0000256" key="1">
    <source>
        <dbReference type="ARBA" id="ARBA00012513"/>
    </source>
</evidence>
<evidence type="ECO:0000256" key="5">
    <source>
        <dbReference type="ARBA" id="ARBA00022741"/>
    </source>
</evidence>
<dbReference type="PANTHER" id="PTHR24342:SF12">
    <property type="entry name" value="DEATH-ASSOCIATED PROTEIN KINASE RELATED"/>
    <property type="match status" value="1"/>
</dbReference>
<dbReference type="InterPro" id="IPR000719">
    <property type="entry name" value="Prot_kinase_dom"/>
</dbReference>
<reference evidence="13 14" key="1">
    <citation type="submission" date="2023-10" db="EMBL/GenBank/DDBJ databases">
        <title>Genomes of two closely related lineages of the louse Polyplax serrata with different host specificities.</title>
        <authorList>
            <person name="Martinu J."/>
            <person name="Tarabai H."/>
            <person name="Stefka J."/>
            <person name="Hypsa V."/>
        </authorList>
    </citation>
    <scope>NUCLEOTIDE SEQUENCE [LARGE SCALE GENOMIC DNA]</scope>
    <source>
        <strain evidence="13">HR10_N</strain>
    </source>
</reference>
<dbReference type="PROSITE" id="PS50011">
    <property type="entry name" value="PROTEIN_KINASE_DOM"/>
    <property type="match status" value="1"/>
</dbReference>
<evidence type="ECO:0000256" key="9">
    <source>
        <dbReference type="ARBA" id="ARBA00048679"/>
    </source>
</evidence>
<comment type="catalytic activity">
    <reaction evidence="8">
        <text>L-threonyl-[protein] + ATP = O-phospho-L-threonyl-[protein] + ADP + H(+)</text>
        <dbReference type="Rhea" id="RHEA:46608"/>
        <dbReference type="Rhea" id="RHEA-COMP:11060"/>
        <dbReference type="Rhea" id="RHEA-COMP:11605"/>
        <dbReference type="ChEBI" id="CHEBI:15378"/>
        <dbReference type="ChEBI" id="CHEBI:30013"/>
        <dbReference type="ChEBI" id="CHEBI:30616"/>
        <dbReference type="ChEBI" id="CHEBI:61977"/>
        <dbReference type="ChEBI" id="CHEBI:456216"/>
        <dbReference type="EC" id="2.7.11.1"/>
    </reaction>
</comment>
<dbReference type="EC" id="2.7.11.1" evidence="1"/>
<comment type="catalytic activity">
    <reaction evidence="9">
        <text>L-seryl-[protein] + ATP = O-phospho-L-seryl-[protein] + ADP + H(+)</text>
        <dbReference type="Rhea" id="RHEA:17989"/>
        <dbReference type="Rhea" id="RHEA-COMP:9863"/>
        <dbReference type="Rhea" id="RHEA-COMP:11604"/>
        <dbReference type="ChEBI" id="CHEBI:15378"/>
        <dbReference type="ChEBI" id="CHEBI:29999"/>
        <dbReference type="ChEBI" id="CHEBI:30616"/>
        <dbReference type="ChEBI" id="CHEBI:83421"/>
        <dbReference type="ChEBI" id="CHEBI:456216"/>
        <dbReference type="EC" id="2.7.11.1"/>
    </reaction>
</comment>
<dbReference type="PROSITE" id="PS00108">
    <property type="entry name" value="PROTEIN_KINASE_ST"/>
    <property type="match status" value="1"/>
</dbReference>
<keyword evidence="5" id="KW-0547">Nucleotide-binding</keyword>
<feature type="region of interest" description="Disordered" evidence="11">
    <location>
        <begin position="346"/>
        <end position="393"/>
    </location>
</feature>
<dbReference type="AlphaFoldDB" id="A0AAN8NQB9"/>
<dbReference type="Proteomes" id="UP001372834">
    <property type="component" value="Unassembled WGS sequence"/>
</dbReference>
<keyword evidence="2" id="KW-0723">Serine/threonine-protein kinase</keyword>
<evidence type="ECO:0000313" key="13">
    <source>
        <dbReference type="EMBL" id="KAK6618407.1"/>
    </source>
</evidence>
<evidence type="ECO:0000256" key="7">
    <source>
        <dbReference type="ARBA" id="ARBA00022840"/>
    </source>
</evidence>
<dbReference type="Pfam" id="PF00069">
    <property type="entry name" value="Pkinase"/>
    <property type="match status" value="1"/>
</dbReference>
<protein>
    <recommendedName>
        <fullName evidence="1">non-specific serine/threonine protein kinase</fullName>
        <ecNumber evidence="1">2.7.11.1</ecNumber>
    </recommendedName>
</protein>
<comment type="similarity">
    <text evidence="10">Belongs to the protein kinase superfamily. CAMK Ser/Thr protein kinase family. DAP kinase subfamily.</text>
</comment>
<evidence type="ECO:0000256" key="10">
    <source>
        <dbReference type="ARBA" id="ARBA00060827"/>
    </source>
</evidence>
<keyword evidence="6" id="KW-0418">Kinase</keyword>
<evidence type="ECO:0000256" key="4">
    <source>
        <dbReference type="ARBA" id="ARBA00022679"/>
    </source>
</evidence>
<accession>A0AAN8NQB9</accession>
<dbReference type="GO" id="GO:0004674">
    <property type="term" value="F:protein serine/threonine kinase activity"/>
    <property type="evidence" value="ECO:0007669"/>
    <property type="project" value="UniProtKB-KW"/>
</dbReference>
<dbReference type="FunFam" id="3.30.200.20:FF:000175">
    <property type="entry name" value="Serine/threonine-protein kinase 17B"/>
    <property type="match status" value="1"/>
</dbReference>
<dbReference type="Gene3D" id="3.30.200.20">
    <property type="entry name" value="Phosphorylase Kinase, domain 1"/>
    <property type="match status" value="1"/>
</dbReference>
<name>A0AAN8NQB9_POLSC</name>
<evidence type="ECO:0000256" key="8">
    <source>
        <dbReference type="ARBA" id="ARBA00047899"/>
    </source>
</evidence>
<proteinExistence type="inferred from homology"/>
<dbReference type="SMART" id="SM00220">
    <property type="entry name" value="S_TKc"/>
    <property type="match status" value="1"/>
</dbReference>
<dbReference type="GO" id="GO:0035556">
    <property type="term" value="P:intracellular signal transduction"/>
    <property type="evidence" value="ECO:0007669"/>
    <property type="project" value="TreeGrafter"/>
</dbReference>
<feature type="domain" description="Protein kinase" evidence="12">
    <location>
        <begin position="2"/>
        <end position="260"/>
    </location>
</feature>
<feature type="compositionally biased region" description="Basic and acidic residues" evidence="11">
    <location>
        <begin position="453"/>
        <end position="463"/>
    </location>
</feature>